<evidence type="ECO:0000313" key="8">
    <source>
        <dbReference type="Proteomes" id="UP000242972"/>
    </source>
</evidence>
<dbReference type="InterPro" id="IPR016154">
    <property type="entry name" value="Heat_shock_Hsp33_C"/>
</dbReference>
<dbReference type="SUPFAM" id="SSF64397">
    <property type="entry name" value="Hsp33 domain"/>
    <property type="match status" value="1"/>
</dbReference>
<keyword evidence="2 6" id="KW-0862">Zinc</keyword>
<dbReference type="InterPro" id="IPR016153">
    <property type="entry name" value="Heat_shock_Hsp33_N"/>
</dbReference>
<organism evidence="7 8">
    <name type="scientific">Sulfobacillus benefaciens</name>
    <dbReference type="NCBI Taxonomy" id="453960"/>
    <lineage>
        <taxon>Bacteria</taxon>
        <taxon>Bacillati</taxon>
        <taxon>Bacillota</taxon>
        <taxon>Clostridia</taxon>
        <taxon>Eubacteriales</taxon>
        <taxon>Clostridiales Family XVII. Incertae Sedis</taxon>
        <taxon>Sulfobacillus</taxon>
    </lineage>
</organism>
<reference evidence="7 8" key="1">
    <citation type="journal article" date="2014" name="BMC Genomics">
        <title>Comparison of environmental and isolate Sulfobacillus genomes reveals diverse carbon, sulfur, nitrogen, and hydrogen metabolisms.</title>
        <authorList>
            <person name="Justice N.B."/>
            <person name="Norman A."/>
            <person name="Brown C.T."/>
            <person name="Singh A."/>
            <person name="Thomas B.C."/>
            <person name="Banfield J.F."/>
        </authorList>
    </citation>
    <scope>NUCLEOTIDE SEQUENCE [LARGE SCALE GENOMIC DNA]</scope>
    <source>
        <strain evidence="7">AMDSBA4</strain>
    </source>
</reference>
<dbReference type="Proteomes" id="UP000242972">
    <property type="component" value="Unassembled WGS sequence"/>
</dbReference>
<dbReference type="Gene3D" id="3.90.1280.10">
    <property type="entry name" value="HSP33 redox switch-like"/>
    <property type="match status" value="1"/>
</dbReference>
<protein>
    <recommendedName>
        <fullName evidence="6">33 kDa chaperonin</fullName>
    </recommendedName>
    <alternativeName>
        <fullName evidence="6">Heat shock protein 33 homolog</fullName>
        <shortName evidence="6">HSP33</shortName>
    </alternativeName>
</protein>
<dbReference type="PIRSF" id="PIRSF005261">
    <property type="entry name" value="Heat_shock_Hsp33"/>
    <property type="match status" value="1"/>
</dbReference>
<evidence type="ECO:0000256" key="5">
    <source>
        <dbReference type="ARBA" id="ARBA00023284"/>
    </source>
</evidence>
<dbReference type="AlphaFoldDB" id="A0A2T2XJT8"/>
<dbReference type="GO" id="GO:0044183">
    <property type="term" value="F:protein folding chaperone"/>
    <property type="evidence" value="ECO:0007669"/>
    <property type="project" value="TreeGrafter"/>
</dbReference>
<dbReference type="GO" id="GO:0042026">
    <property type="term" value="P:protein refolding"/>
    <property type="evidence" value="ECO:0007669"/>
    <property type="project" value="TreeGrafter"/>
</dbReference>
<accession>A0A2T2XJT8</accession>
<dbReference type="SUPFAM" id="SSF118352">
    <property type="entry name" value="HSP33 redox switch-like"/>
    <property type="match status" value="1"/>
</dbReference>
<evidence type="ECO:0000256" key="6">
    <source>
        <dbReference type="HAMAP-Rule" id="MF_00117"/>
    </source>
</evidence>
<evidence type="ECO:0000256" key="2">
    <source>
        <dbReference type="ARBA" id="ARBA00022833"/>
    </source>
</evidence>
<dbReference type="CDD" id="cd00498">
    <property type="entry name" value="Hsp33"/>
    <property type="match status" value="1"/>
</dbReference>
<proteinExistence type="inferred from homology"/>
<evidence type="ECO:0000256" key="3">
    <source>
        <dbReference type="ARBA" id="ARBA00023157"/>
    </source>
</evidence>
<dbReference type="Pfam" id="PF01430">
    <property type="entry name" value="HSP33"/>
    <property type="match status" value="1"/>
</dbReference>
<comment type="function">
    <text evidence="6">Redox regulated molecular chaperone. Protects both thermally unfolding and oxidatively damaged proteins from irreversible aggregation. Plays an important role in the bacterial defense system toward oxidative stress.</text>
</comment>
<dbReference type="EMBL" id="PXYW01000007">
    <property type="protein sequence ID" value="PSR34688.1"/>
    <property type="molecule type" value="Genomic_DNA"/>
</dbReference>
<dbReference type="PANTHER" id="PTHR30111">
    <property type="entry name" value="33 KDA CHAPERONIN"/>
    <property type="match status" value="1"/>
</dbReference>
<dbReference type="GO" id="GO:0005737">
    <property type="term" value="C:cytoplasm"/>
    <property type="evidence" value="ECO:0007669"/>
    <property type="project" value="UniProtKB-SubCell"/>
</dbReference>
<evidence type="ECO:0000256" key="4">
    <source>
        <dbReference type="ARBA" id="ARBA00023186"/>
    </source>
</evidence>
<comment type="subcellular location">
    <subcellularLocation>
        <location evidence="6">Cytoplasm</location>
    </subcellularLocation>
</comment>
<dbReference type="InterPro" id="IPR000397">
    <property type="entry name" value="Heat_shock_Hsp33"/>
</dbReference>
<comment type="PTM">
    <text evidence="6">Under oxidizing conditions two disulfide bonds are formed involving the reactive cysteines. Under reducing conditions zinc is bound to the reactive cysteines and the protein is inactive.</text>
</comment>
<dbReference type="Gene3D" id="3.55.30.10">
    <property type="entry name" value="Hsp33 domain"/>
    <property type="match status" value="1"/>
</dbReference>
<evidence type="ECO:0000256" key="1">
    <source>
        <dbReference type="ARBA" id="ARBA00022490"/>
    </source>
</evidence>
<comment type="similarity">
    <text evidence="6">Belongs to the HSP33 family.</text>
</comment>
<gene>
    <name evidence="6" type="primary">hslO</name>
    <name evidence="7" type="ORF">C7B46_04425</name>
</gene>
<feature type="disulfide bond" description="Redox-active" evidence="6">
    <location>
        <begin position="235"/>
        <end position="237"/>
    </location>
</feature>
<comment type="caution">
    <text evidence="7">The sequence shown here is derived from an EMBL/GenBank/DDBJ whole genome shotgun (WGS) entry which is preliminary data.</text>
</comment>
<dbReference type="GO" id="GO:0051082">
    <property type="term" value="F:unfolded protein binding"/>
    <property type="evidence" value="ECO:0007669"/>
    <property type="project" value="UniProtKB-UniRule"/>
</dbReference>
<dbReference type="HAMAP" id="MF_00117">
    <property type="entry name" value="HslO"/>
    <property type="match status" value="1"/>
</dbReference>
<feature type="disulfide bond" description="Redox-active" evidence="6">
    <location>
        <begin position="267"/>
        <end position="270"/>
    </location>
</feature>
<dbReference type="PANTHER" id="PTHR30111:SF1">
    <property type="entry name" value="33 KDA CHAPERONIN"/>
    <property type="match status" value="1"/>
</dbReference>
<sequence>MQDYRVKATAAHGAIRAIATRTTKTAQQVQIVQNASPVAAAALGRLISGAVMLAADFKTEFRIMLEVDADGPLGRAVAEVRTGGLVRARAQHPTVDLPLRPDGKLAVGRAVGDQGILRVVREEAGQAPYQGQIALVSGEIGEDLTGYYLQSEQIPSAVAVGVLIGTNGLVAGAGGIVIQALPGSESVADTIASRFKQLGNLSYRLSEGQSPDDLLRYLLPEPIVWYPKELLAYQCQCSEEKSLAIVKSLPQEEVLALIQEKGAEVVCHYCNTAYPISLSVLEQIANR</sequence>
<keyword evidence="4 6" id="KW-0143">Chaperone</keyword>
<keyword evidence="1 6" id="KW-0963">Cytoplasm</keyword>
<name>A0A2T2XJT8_9FIRM</name>
<keyword evidence="5 6" id="KW-0676">Redox-active center</keyword>
<keyword evidence="3 6" id="KW-1015">Disulfide bond</keyword>
<evidence type="ECO:0000313" key="7">
    <source>
        <dbReference type="EMBL" id="PSR34688.1"/>
    </source>
</evidence>